<evidence type="ECO:0008006" key="4">
    <source>
        <dbReference type="Google" id="ProtNLM"/>
    </source>
</evidence>
<accession>A0A1G7E670</accession>
<evidence type="ECO:0000256" key="1">
    <source>
        <dbReference type="SAM" id="SignalP"/>
    </source>
</evidence>
<dbReference type="EMBL" id="FNAV01000005">
    <property type="protein sequence ID" value="SDE58875.1"/>
    <property type="molecule type" value="Genomic_DNA"/>
</dbReference>
<dbReference type="Proteomes" id="UP000198994">
    <property type="component" value="Unassembled WGS sequence"/>
</dbReference>
<reference evidence="3" key="1">
    <citation type="submission" date="2016-10" db="EMBL/GenBank/DDBJ databases">
        <authorList>
            <person name="Varghese N."/>
            <person name="Submissions S."/>
        </authorList>
    </citation>
    <scope>NUCLEOTIDE SEQUENCE [LARGE SCALE GENOMIC DNA]</scope>
    <source>
        <strain evidence="3">DSM 10146</strain>
    </source>
</reference>
<gene>
    <name evidence="2" type="ORF">SAMN04488105_105140</name>
</gene>
<dbReference type="OrthoDB" id="7844692at2"/>
<keyword evidence="3" id="KW-1185">Reference proteome</keyword>
<name>A0A1G7E670_9RHOB</name>
<evidence type="ECO:0000313" key="3">
    <source>
        <dbReference type="Proteomes" id="UP000198994"/>
    </source>
</evidence>
<keyword evidence="1" id="KW-0732">Signal</keyword>
<dbReference type="RefSeq" id="WP_131822003.1">
    <property type="nucleotide sequence ID" value="NZ_FNAV01000005.1"/>
</dbReference>
<organism evidence="2 3">
    <name type="scientific">Salipiger thiooxidans</name>
    <dbReference type="NCBI Taxonomy" id="282683"/>
    <lineage>
        <taxon>Bacteria</taxon>
        <taxon>Pseudomonadati</taxon>
        <taxon>Pseudomonadota</taxon>
        <taxon>Alphaproteobacteria</taxon>
        <taxon>Rhodobacterales</taxon>
        <taxon>Roseobacteraceae</taxon>
        <taxon>Salipiger</taxon>
    </lineage>
</organism>
<dbReference type="AlphaFoldDB" id="A0A1G7E670"/>
<feature type="chain" id="PRO_5011506382" description="Beta-lactamase-inhibitor-like, PepSY-like" evidence="1">
    <location>
        <begin position="21"/>
        <end position="146"/>
    </location>
</feature>
<protein>
    <recommendedName>
        <fullName evidence="4">Beta-lactamase-inhibitor-like, PepSY-like</fullName>
    </recommendedName>
</protein>
<evidence type="ECO:0000313" key="2">
    <source>
        <dbReference type="EMBL" id="SDE58875.1"/>
    </source>
</evidence>
<feature type="signal peptide" evidence="1">
    <location>
        <begin position="1"/>
        <end position="20"/>
    </location>
</feature>
<sequence>MTRTLIAGAILLLGSMGAQAQTGLTSEMTRVIGALNLREVVIHPDNWGPDITATLPGGARIELDFHRRGSPLEEIESAQNEPFPATEIAALVPEAVRTNPNYPSDGTFEKVEFDTRGIELEGKDGDGRDFEAEFTLDGRLLDFESD</sequence>
<proteinExistence type="predicted"/>